<protein>
    <submittedName>
        <fullName evidence="2">Uncharacterized protein</fullName>
    </submittedName>
</protein>
<dbReference type="InterPro" id="IPR010325">
    <property type="entry name" value="Rhamnogal_lyase"/>
</dbReference>
<name>A0A811QQN4_9POAL</name>
<organism evidence="2 3">
    <name type="scientific">Miscanthus lutarioriparius</name>
    <dbReference type="NCBI Taxonomy" id="422564"/>
    <lineage>
        <taxon>Eukaryota</taxon>
        <taxon>Viridiplantae</taxon>
        <taxon>Streptophyta</taxon>
        <taxon>Embryophyta</taxon>
        <taxon>Tracheophyta</taxon>
        <taxon>Spermatophyta</taxon>
        <taxon>Magnoliopsida</taxon>
        <taxon>Liliopsida</taxon>
        <taxon>Poales</taxon>
        <taxon>Poaceae</taxon>
        <taxon>PACMAD clade</taxon>
        <taxon>Panicoideae</taxon>
        <taxon>Andropogonodae</taxon>
        <taxon>Andropogoneae</taxon>
        <taxon>Saccharinae</taxon>
        <taxon>Miscanthus</taxon>
    </lineage>
</organism>
<sequence>MAAATPDVARSMLAAIVLLVAVGASTTVLHLAAAAAVPPLDAAQHGVTVSVSQRQVIVDNGMVQVTLSSAPQGQITNVRYNGEQNLLYYTGGGNTGGYWDVLWDYPGSGRPGVINMFVMLKGSSGFYCYAILEHASSYPALIVAESRITFKLNTDMSVPSTSLTNSTTSTSTSIDLYS</sequence>
<feature type="region of interest" description="Disordered" evidence="1">
    <location>
        <begin position="159"/>
        <end position="178"/>
    </location>
</feature>
<evidence type="ECO:0000313" key="3">
    <source>
        <dbReference type="Proteomes" id="UP000604825"/>
    </source>
</evidence>
<dbReference type="PANTHER" id="PTHR32018:SF23">
    <property type="entry name" value="RHAMNOGALACTURONAN ENDOLYASE"/>
    <property type="match status" value="1"/>
</dbReference>
<evidence type="ECO:0000256" key="1">
    <source>
        <dbReference type="SAM" id="MobiDB-lite"/>
    </source>
</evidence>
<keyword evidence="3" id="KW-1185">Reference proteome</keyword>
<reference evidence="2" key="1">
    <citation type="submission" date="2020-10" db="EMBL/GenBank/DDBJ databases">
        <authorList>
            <person name="Han B."/>
            <person name="Lu T."/>
            <person name="Zhao Q."/>
            <person name="Huang X."/>
            <person name="Zhao Y."/>
        </authorList>
    </citation>
    <scope>NUCLEOTIDE SEQUENCE</scope>
</reference>
<dbReference type="PANTHER" id="PTHR32018">
    <property type="entry name" value="RHAMNOGALACTURONATE LYASE FAMILY PROTEIN"/>
    <property type="match status" value="1"/>
</dbReference>
<dbReference type="EMBL" id="CAJGYO010000010">
    <property type="protein sequence ID" value="CAD6258468.1"/>
    <property type="molecule type" value="Genomic_DNA"/>
</dbReference>
<gene>
    <name evidence="2" type="ORF">NCGR_LOCUS41940</name>
</gene>
<evidence type="ECO:0000313" key="2">
    <source>
        <dbReference type="EMBL" id="CAD6258468.1"/>
    </source>
</evidence>
<dbReference type="AlphaFoldDB" id="A0A811QQN4"/>
<dbReference type="Proteomes" id="UP000604825">
    <property type="component" value="Unassembled WGS sequence"/>
</dbReference>
<dbReference type="InterPro" id="IPR051850">
    <property type="entry name" value="Polysacch_Lyase_4"/>
</dbReference>
<proteinExistence type="predicted"/>
<accession>A0A811QQN4</accession>
<dbReference type="Pfam" id="PF06045">
    <property type="entry name" value="Rhamnogal_lyase"/>
    <property type="match status" value="2"/>
</dbReference>
<feature type="compositionally biased region" description="Low complexity" evidence="1">
    <location>
        <begin position="160"/>
        <end position="178"/>
    </location>
</feature>
<comment type="caution">
    <text evidence="2">The sequence shown here is derived from an EMBL/GenBank/DDBJ whole genome shotgun (WGS) entry which is preliminary data.</text>
</comment>
<dbReference type="OrthoDB" id="2130367at2759"/>